<evidence type="ECO:0000313" key="5">
    <source>
        <dbReference type="Proteomes" id="UP000277094"/>
    </source>
</evidence>
<evidence type="ECO:0000259" key="2">
    <source>
        <dbReference type="PROSITE" id="PS50106"/>
    </source>
</evidence>
<dbReference type="GO" id="GO:0004176">
    <property type="term" value="F:ATP-dependent peptidase activity"/>
    <property type="evidence" value="ECO:0007669"/>
    <property type="project" value="UniProtKB-UniRule"/>
</dbReference>
<reference evidence="4 5" key="1">
    <citation type="submission" date="2018-11" db="EMBL/GenBank/DDBJ databases">
        <authorList>
            <person name="Li F."/>
        </authorList>
    </citation>
    <scope>NUCLEOTIDE SEQUENCE [LARGE SCALE GENOMIC DNA]</scope>
    <source>
        <strain evidence="4 5">KIS18-7</strain>
    </source>
</reference>
<dbReference type="GO" id="GO:0004252">
    <property type="term" value="F:serine-type endopeptidase activity"/>
    <property type="evidence" value="ECO:0007669"/>
    <property type="project" value="UniProtKB-UniRule"/>
</dbReference>
<dbReference type="InterPro" id="IPR008269">
    <property type="entry name" value="Lon_proteolytic"/>
</dbReference>
<dbReference type="InterPro" id="IPR036034">
    <property type="entry name" value="PDZ_sf"/>
</dbReference>
<feature type="domain" description="PDZ" evidence="2">
    <location>
        <begin position="115"/>
        <end position="181"/>
    </location>
</feature>
<dbReference type="Pfam" id="PF13180">
    <property type="entry name" value="PDZ_2"/>
    <property type="match status" value="1"/>
</dbReference>
<dbReference type="PANTHER" id="PTHR10046">
    <property type="entry name" value="ATP DEPENDENT LON PROTEASE FAMILY MEMBER"/>
    <property type="match status" value="1"/>
</dbReference>
<dbReference type="OrthoDB" id="2356897at2"/>
<accession>A0A3N0DXB1</accession>
<dbReference type="InterPro" id="IPR014721">
    <property type="entry name" value="Ribsml_uS5_D2-typ_fold_subgr"/>
</dbReference>
<dbReference type="EMBL" id="RJSG01000002">
    <property type="protein sequence ID" value="RNL80225.1"/>
    <property type="molecule type" value="Genomic_DNA"/>
</dbReference>
<dbReference type="Gene3D" id="3.30.230.10">
    <property type="match status" value="1"/>
</dbReference>
<dbReference type="SUPFAM" id="SSF54211">
    <property type="entry name" value="Ribosomal protein S5 domain 2-like"/>
    <property type="match status" value="1"/>
</dbReference>
<dbReference type="GO" id="GO:0005524">
    <property type="term" value="F:ATP binding"/>
    <property type="evidence" value="ECO:0007669"/>
    <property type="project" value="InterPro"/>
</dbReference>
<comment type="catalytic activity">
    <reaction evidence="1">
        <text>Hydrolysis of proteins in presence of ATP.</text>
        <dbReference type="EC" id="3.4.21.53"/>
    </reaction>
</comment>
<gene>
    <name evidence="4" type="ORF">EFL95_15120</name>
</gene>
<dbReference type="Proteomes" id="UP000277094">
    <property type="component" value="Unassembled WGS sequence"/>
</dbReference>
<feature type="active site" evidence="1">
    <location>
        <position position="289"/>
    </location>
</feature>
<keyword evidence="5" id="KW-1185">Reference proteome</keyword>
<proteinExistence type="inferred from homology"/>
<dbReference type="InterPro" id="IPR020568">
    <property type="entry name" value="Ribosomal_Su5_D2-typ_SF"/>
</dbReference>
<comment type="similarity">
    <text evidence="1">Belongs to the peptidase S16 family.</text>
</comment>
<keyword evidence="1" id="KW-0645">Protease</keyword>
<dbReference type="Gene3D" id="2.30.42.10">
    <property type="match status" value="1"/>
</dbReference>
<dbReference type="InterPro" id="IPR027065">
    <property type="entry name" value="Lon_Prtase"/>
</dbReference>
<sequence length="352" mass="36853">MSRRTIAGLLAFGLVVALTIGAALVKVPYVRFQPGPTINVLGKFDNKPIIQITGHKTYTDTGGLRMVTIIPDGPTDNLSLIQVMLAWADPDVAVLPKDAVYKPTQTSKQVQQQSAVEMTSSQDNATAAALSALKIAYRVDVSVSGVDPKGPSAGILKKGDVLTSVDGLRTANASKLVAAIRAVTPGHKVELGIRRGTAEKVVTVVTVPAADDKKASRVGVSIAQKFVYPFKVNVRLSDNIGGPSAGMIFALSIYDLLTPGSLTGGQSIAGSGEISADGVVSPIGGIGQKLVGAQRDGARLFLVAQENCAEAVRSHYDKNKLRLVKVHTLSDAIKAVNAWRENPNAALPRCTG</sequence>
<dbReference type="Pfam" id="PF05362">
    <property type="entry name" value="Lon_C"/>
    <property type="match status" value="1"/>
</dbReference>
<dbReference type="SUPFAM" id="SSF50156">
    <property type="entry name" value="PDZ domain-like"/>
    <property type="match status" value="1"/>
</dbReference>
<keyword evidence="1" id="KW-0378">Hydrolase</keyword>
<name>A0A3N0DXB1_9ACTN</name>
<comment type="caution">
    <text evidence="4">The sequence shown here is derived from an EMBL/GenBank/DDBJ whole genome shotgun (WGS) entry which is preliminary data.</text>
</comment>
<feature type="domain" description="Lon proteolytic" evidence="3">
    <location>
        <begin position="239"/>
        <end position="339"/>
    </location>
</feature>
<dbReference type="EC" id="3.4.21.53" evidence="1"/>
<dbReference type="GO" id="GO:0006508">
    <property type="term" value="P:proteolysis"/>
    <property type="evidence" value="ECO:0007669"/>
    <property type="project" value="UniProtKB-KW"/>
</dbReference>
<evidence type="ECO:0000256" key="1">
    <source>
        <dbReference type="PROSITE-ProRule" id="PRU01122"/>
    </source>
</evidence>
<dbReference type="AlphaFoldDB" id="A0A3N0DXB1"/>
<keyword evidence="1" id="KW-0720">Serine protease</keyword>
<dbReference type="SMART" id="SM00228">
    <property type="entry name" value="PDZ"/>
    <property type="match status" value="1"/>
</dbReference>
<dbReference type="RefSeq" id="WP_123234726.1">
    <property type="nucleotide sequence ID" value="NZ_RJSG01000002.1"/>
</dbReference>
<evidence type="ECO:0000259" key="3">
    <source>
        <dbReference type="PROSITE" id="PS51786"/>
    </source>
</evidence>
<dbReference type="InterPro" id="IPR001478">
    <property type="entry name" value="PDZ"/>
</dbReference>
<evidence type="ECO:0000313" key="4">
    <source>
        <dbReference type="EMBL" id="RNL80225.1"/>
    </source>
</evidence>
<dbReference type="GO" id="GO:0030163">
    <property type="term" value="P:protein catabolic process"/>
    <property type="evidence" value="ECO:0007669"/>
    <property type="project" value="InterPro"/>
</dbReference>
<feature type="active site" evidence="1">
    <location>
        <position position="244"/>
    </location>
</feature>
<protein>
    <recommendedName>
        <fullName evidence="1">endopeptidase La</fullName>
        <ecNumber evidence="1">3.4.21.53</ecNumber>
    </recommendedName>
</protein>
<organism evidence="4 5">
    <name type="scientific">Nocardioides marmorisolisilvae</name>
    <dbReference type="NCBI Taxonomy" id="1542737"/>
    <lineage>
        <taxon>Bacteria</taxon>
        <taxon>Bacillati</taxon>
        <taxon>Actinomycetota</taxon>
        <taxon>Actinomycetes</taxon>
        <taxon>Propionibacteriales</taxon>
        <taxon>Nocardioidaceae</taxon>
        <taxon>Nocardioides</taxon>
    </lineage>
</organism>
<dbReference type="PROSITE" id="PS51786">
    <property type="entry name" value="LON_PROTEOLYTIC"/>
    <property type="match status" value="1"/>
</dbReference>
<dbReference type="PROSITE" id="PS50106">
    <property type="entry name" value="PDZ"/>
    <property type="match status" value="1"/>
</dbReference>